<evidence type="ECO:0000313" key="2">
    <source>
        <dbReference type="Proteomes" id="UP000652761"/>
    </source>
</evidence>
<organism evidence="1 2">
    <name type="scientific">Colocasia esculenta</name>
    <name type="common">Wild taro</name>
    <name type="synonym">Arum esculentum</name>
    <dbReference type="NCBI Taxonomy" id="4460"/>
    <lineage>
        <taxon>Eukaryota</taxon>
        <taxon>Viridiplantae</taxon>
        <taxon>Streptophyta</taxon>
        <taxon>Embryophyta</taxon>
        <taxon>Tracheophyta</taxon>
        <taxon>Spermatophyta</taxon>
        <taxon>Magnoliopsida</taxon>
        <taxon>Liliopsida</taxon>
        <taxon>Araceae</taxon>
        <taxon>Aroideae</taxon>
        <taxon>Colocasieae</taxon>
        <taxon>Colocasia</taxon>
    </lineage>
</organism>
<reference evidence="1" key="1">
    <citation type="submission" date="2017-07" db="EMBL/GenBank/DDBJ databases">
        <title>Taro Niue Genome Assembly and Annotation.</title>
        <authorList>
            <person name="Atibalentja N."/>
            <person name="Keating K."/>
            <person name="Fields C.J."/>
        </authorList>
    </citation>
    <scope>NUCLEOTIDE SEQUENCE</scope>
    <source>
        <strain evidence="1">Niue_2</strain>
        <tissue evidence="1">Leaf</tissue>
    </source>
</reference>
<gene>
    <name evidence="1" type="ORF">Taro_051298</name>
</gene>
<proteinExistence type="predicted"/>
<keyword evidence="2" id="KW-1185">Reference proteome</keyword>
<protein>
    <submittedName>
        <fullName evidence="1">Uncharacterized protein</fullName>
    </submittedName>
</protein>
<dbReference type="Proteomes" id="UP000652761">
    <property type="component" value="Unassembled WGS sequence"/>
</dbReference>
<comment type="caution">
    <text evidence="1">The sequence shown here is derived from an EMBL/GenBank/DDBJ whole genome shotgun (WGS) entry which is preliminary data.</text>
</comment>
<dbReference type="AlphaFoldDB" id="A0A843XGF0"/>
<dbReference type="EMBL" id="NMUH01008109">
    <property type="protein sequence ID" value="MQM18311.1"/>
    <property type="molecule type" value="Genomic_DNA"/>
</dbReference>
<name>A0A843XGF0_COLES</name>
<accession>A0A843XGF0</accession>
<evidence type="ECO:0000313" key="1">
    <source>
        <dbReference type="EMBL" id="MQM18311.1"/>
    </source>
</evidence>
<sequence length="35" mass="4009">MKMLTNLEYSGVMPNTPWIHTAVHRLNEFGCSSQD</sequence>